<dbReference type="InterPro" id="IPR000835">
    <property type="entry name" value="HTH_MarR-typ"/>
</dbReference>
<dbReference type="PANTHER" id="PTHR39515:SF2">
    <property type="entry name" value="HTH-TYPE TRANSCRIPTIONAL REGULATOR RV0880"/>
    <property type="match status" value="1"/>
</dbReference>
<reference evidence="2" key="1">
    <citation type="submission" date="2022-08" db="EMBL/GenBank/DDBJ databases">
        <authorList>
            <person name="Tistechok S."/>
            <person name="Samborskyy M."/>
            <person name="Roman I."/>
        </authorList>
    </citation>
    <scope>NUCLEOTIDE SEQUENCE</scope>
    <source>
        <strain evidence="2">DSM 103496</strain>
    </source>
</reference>
<proteinExistence type="predicted"/>
<dbReference type="SUPFAM" id="SSF46785">
    <property type="entry name" value="Winged helix' DNA-binding domain"/>
    <property type="match status" value="1"/>
</dbReference>
<dbReference type="InterPro" id="IPR036388">
    <property type="entry name" value="WH-like_DNA-bd_sf"/>
</dbReference>
<dbReference type="RefSeq" id="WP_259628663.1">
    <property type="nucleotide sequence ID" value="NZ_JANYMP010000030.1"/>
</dbReference>
<sequence>MDDTEALAGELLALISRLRRRLHEESRHDDYTPSQVAVLMRLRHDGPATVSDLARAEGVRPQSMGATVAALEAAGLISGERDPGDGRRTVLSLTDFARSEIAISRAAKENWLHRAVRSTFTEAEQEQLGAAVALLRRLADS</sequence>
<evidence type="ECO:0000259" key="1">
    <source>
        <dbReference type="PROSITE" id="PS50995"/>
    </source>
</evidence>
<dbReference type="SMART" id="SM00347">
    <property type="entry name" value="HTH_MARR"/>
    <property type="match status" value="1"/>
</dbReference>
<dbReference type="PANTHER" id="PTHR39515">
    <property type="entry name" value="CONSERVED PROTEIN"/>
    <property type="match status" value="1"/>
</dbReference>
<evidence type="ECO:0000313" key="3">
    <source>
        <dbReference type="Proteomes" id="UP001141259"/>
    </source>
</evidence>
<dbReference type="InterPro" id="IPR052526">
    <property type="entry name" value="HTH-type_Bedaq_tolerance"/>
</dbReference>
<dbReference type="EMBL" id="JANYMP010000030">
    <property type="protein sequence ID" value="MCS7483202.1"/>
    <property type="molecule type" value="Genomic_DNA"/>
</dbReference>
<keyword evidence="3" id="KW-1185">Reference proteome</keyword>
<dbReference type="GO" id="GO:0003700">
    <property type="term" value="F:DNA-binding transcription factor activity"/>
    <property type="evidence" value="ECO:0007669"/>
    <property type="project" value="InterPro"/>
</dbReference>
<dbReference type="Gene3D" id="1.10.287.100">
    <property type="match status" value="1"/>
</dbReference>
<comment type="caution">
    <text evidence="2">The sequence shown here is derived from an EMBL/GenBank/DDBJ whole genome shotgun (WGS) entry which is preliminary data.</text>
</comment>
<protein>
    <submittedName>
        <fullName evidence="2">MarR family transcriptional regulator</fullName>
    </submittedName>
</protein>
<name>A0A9X2VVZ5_9PSEU</name>
<gene>
    <name evidence="2" type="ORF">NZH93_40700</name>
</gene>
<feature type="domain" description="HTH marR-type" evidence="1">
    <location>
        <begin position="4"/>
        <end position="140"/>
    </location>
</feature>
<dbReference type="InterPro" id="IPR036390">
    <property type="entry name" value="WH_DNA-bd_sf"/>
</dbReference>
<dbReference type="Proteomes" id="UP001141259">
    <property type="component" value="Unassembled WGS sequence"/>
</dbReference>
<dbReference type="PROSITE" id="PS50995">
    <property type="entry name" value="HTH_MARR_2"/>
    <property type="match status" value="1"/>
</dbReference>
<dbReference type="AlphaFoldDB" id="A0A9X2VVZ5"/>
<evidence type="ECO:0000313" key="2">
    <source>
        <dbReference type="EMBL" id="MCS7483202.1"/>
    </source>
</evidence>
<organism evidence="2 3">
    <name type="scientific">Umezawaea endophytica</name>
    <dbReference type="NCBI Taxonomy" id="1654476"/>
    <lineage>
        <taxon>Bacteria</taxon>
        <taxon>Bacillati</taxon>
        <taxon>Actinomycetota</taxon>
        <taxon>Actinomycetes</taxon>
        <taxon>Pseudonocardiales</taxon>
        <taxon>Pseudonocardiaceae</taxon>
        <taxon>Umezawaea</taxon>
    </lineage>
</organism>
<dbReference type="Pfam" id="PF01047">
    <property type="entry name" value="MarR"/>
    <property type="match status" value="1"/>
</dbReference>
<dbReference type="Gene3D" id="1.10.10.10">
    <property type="entry name" value="Winged helix-like DNA-binding domain superfamily/Winged helix DNA-binding domain"/>
    <property type="match status" value="1"/>
</dbReference>
<accession>A0A9X2VVZ5</accession>